<evidence type="ECO:0000313" key="1">
    <source>
        <dbReference type="EMBL" id="PHH99073.1"/>
    </source>
</evidence>
<comment type="caution">
    <text evidence="2">The sequence shown here is derived from an EMBL/GenBank/DDBJ whole genome shotgun (WGS) entry which is preliminary data.</text>
</comment>
<dbReference type="AlphaFoldDB" id="A0A2C6A6S1"/>
<dbReference type="Proteomes" id="UP000221852">
    <property type="component" value="Unassembled WGS sequence"/>
</dbReference>
<evidence type="ECO:0000313" key="2">
    <source>
        <dbReference type="EMBL" id="PHI07420.1"/>
    </source>
</evidence>
<organism evidence="2 6">
    <name type="scientific">Fusobacterium nucleatum subsp. polymorphum</name>
    <name type="common">Fusobacterium polymorphum</name>
    <dbReference type="NCBI Taxonomy" id="76857"/>
    <lineage>
        <taxon>Bacteria</taxon>
        <taxon>Fusobacteriati</taxon>
        <taxon>Fusobacteriota</taxon>
        <taxon>Fusobacteriia</taxon>
        <taxon>Fusobacteriales</taxon>
        <taxon>Fusobacteriaceae</taxon>
        <taxon>Fusobacterium</taxon>
    </lineage>
</organism>
<reference evidence="3 4" key="3">
    <citation type="submission" date="2017-06" db="EMBL/GenBank/DDBJ databases">
        <title>Draft genome sequence of Fusobacterium nucleatum subsp. polymorphum KCOM 1330 (=ChDC F330).</title>
        <authorList>
            <person name="Kook J.-K."/>
            <person name="Park S.-N."/>
            <person name="Lim Y.K."/>
            <person name="Roh H."/>
        </authorList>
    </citation>
    <scope>NUCLEOTIDE SEQUENCE [LARGE SCALE GENOMIC DNA]</scope>
    <source>
        <strain evidence="3">KCOM 1330</strain>
        <strain evidence="4">KCOM 1330 (ChDC F330)</strain>
    </source>
</reference>
<sequence length="65" mass="7403">MGIEKLFEILIKGETIFAALNDGGMPNIPFPTLGGVIFWDNIRECCGWKLHKKSLGKWRSIRKNI</sequence>
<evidence type="ECO:0000313" key="4">
    <source>
        <dbReference type="Proteomes" id="UP000221852"/>
    </source>
</evidence>
<dbReference type="EMBL" id="NIRQ01000001">
    <property type="protein sequence ID" value="PHI12928.1"/>
    <property type="molecule type" value="Genomic_DNA"/>
</dbReference>
<evidence type="ECO:0000313" key="6">
    <source>
        <dbReference type="Proteomes" id="UP000224182"/>
    </source>
</evidence>
<evidence type="ECO:0000313" key="5">
    <source>
        <dbReference type="Proteomes" id="UP000223525"/>
    </source>
</evidence>
<reference evidence="2 6" key="2">
    <citation type="submission" date="2017-06" db="EMBL/GenBank/DDBJ databases">
        <title>Draft genome sequence of Fusobacterium nucleatum subsp. polymorphum KCOM 1271 (=ChDC F305).</title>
        <authorList>
            <person name="Kook J.-K."/>
            <person name="Park S.-N."/>
            <person name="Lim Y.K."/>
            <person name="Roh H."/>
        </authorList>
    </citation>
    <scope>NUCLEOTIDE SEQUENCE [LARGE SCALE GENOMIC DNA]</scope>
    <source>
        <strain evidence="2">KCOM 1271</strain>
        <strain evidence="6">KCOM 1271 (ChDC F305)</strain>
    </source>
</reference>
<gene>
    <name evidence="1" type="ORF">CA836_04755</name>
    <name evidence="2" type="ORF">CBG54_10715</name>
    <name evidence="3" type="ORF">CBG59_03830</name>
</gene>
<dbReference type="Proteomes" id="UP000224182">
    <property type="component" value="Unassembled WGS sequence"/>
</dbReference>
<proteinExistence type="predicted"/>
<dbReference type="EMBL" id="NIRN01000001">
    <property type="protein sequence ID" value="PHI07420.1"/>
    <property type="molecule type" value="Genomic_DNA"/>
</dbReference>
<dbReference type="RefSeq" id="WP_098974974.1">
    <property type="nucleotide sequence ID" value="NZ_CP077110.1"/>
</dbReference>
<evidence type="ECO:0000313" key="3">
    <source>
        <dbReference type="EMBL" id="PHI12928.1"/>
    </source>
</evidence>
<reference evidence="1 5" key="1">
    <citation type="submission" date="2017-06" db="EMBL/GenBank/DDBJ databases">
        <title>Draft genome sequence of Fusobacterium nucleatum subsp. polymorphum KCOM 1248 (=ChDC F113).</title>
        <authorList>
            <person name="Kook J.-K."/>
            <person name="Park S.-N."/>
            <person name="Lim Y.K."/>
            <person name="Roh H."/>
        </authorList>
    </citation>
    <scope>NUCLEOTIDE SEQUENCE [LARGE SCALE GENOMIC DNA]</scope>
    <source>
        <strain evidence="1">KCOM 1248</strain>
        <strain evidence="5">KCOM 1248 (ChDC F113)</strain>
    </source>
</reference>
<protein>
    <submittedName>
        <fullName evidence="2">Uncharacterized protein</fullName>
    </submittedName>
</protein>
<accession>A0A2C6A6S1</accession>
<name>A0A2C6A6S1_FUSNP</name>
<dbReference type="EMBL" id="NIRK01000001">
    <property type="protein sequence ID" value="PHH99073.1"/>
    <property type="molecule type" value="Genomic_DNA"/>
</dbReference>
<dbReference type="Proteomes" id="UP000223525">
    <property type="component" value="Unassembled WGS sequence"/>
</dbReference>